<feature type="transmembrane region" description="Helical" evidence="1">
    <location>
        <begin position="12"/>
        <end position="33"/>
    </location>
</feature>
<name>A0A5N6QGT6_9ROSI</name>
<feature type="transmembrane region" description="Helical" evidence="1">
    <location>
        <begin position="39"/>
        <end position="63"/>
    </location>
</feature>
<dbReference type="EMBL" id="CM017321">
    <property type="protein sequence ID" value="KAE7998506.1"/>
    <property type="molecule type" value="Genomic_DNA"/>
</dbReference>
<reference evidence="2 3" key="1">
    <citation type="submission" date="2019-06" db="EMBL/GenBank/DDBJ databases">
        <title>A chromosomal-level reference genome of Carpinus fangiana (Coryloideae, Betulaceae).</title>
        <authorList>
            <person name="Yang X."/>
            <person name="Wang Z."/>
            <person name="Zhang L."/>
            <person name="Hao G."/>
            <person name="Liu J."/>
            <person name="Yang Y."/>
        </authorList>
    </citation>
    <scope>NUCLEOTIDE SEQUENCE [LARGE SCALE GENOMIC DNA]</scope>
    <source>
        <strain evidence="2">Cfa_2016G</strain>
        <tissue evidence="2">Leaf</tissue>
    </source>
</reference>
<keyword evidence="1" id="KW-0812">Transmembrane</keyword>
<evidence type="ECO:0000313" key="2">
    <source>
        <dbReference type="EMBL" id="KAE7998506.1"/>
    </source>
</evidence>
<organism evidence="2 3">
    <name type="scientific">Carpinus fangiana</name>
    <dbReference type="NCBI Taxonomy" id="176857"/>
    <lineage>
        <taxon>Eukaryota</taxon>
        <taxon>Viridiplantae</taxon>
        <taxon>Streptophyta</taxon>
        <taxon>Embryophyta</taxon>
        <taxon>Tracheophyta</taxon>
        <taxon>Spermatophyta</taxon>
        <taxon>Magnoliopsida</taxon>
        <taxon>eudicotyledons</taxon>
        <taxon>Gunneridae</taxon>
        <taxon>Pentapetalae</taxon>
        <taxon>rosids</taxon>
        <taxon>fabids</taxon>
        <taxon>Fagales</taxon>
        <taxon>Betulaceae</taxon>
        <taxon>Carpinus</taxon>
    </lineage>
</organism>
<protein>
    <submittedName>
        <fullName evidence="2">Uncharacterized protein</fullName>
    </submittedName>
</protein>
<keyword evidence="1" id="KW-1133">Transmembrane helix</keyword>
<accession>A0A5N6QGT6</accession>
<keyword evidence="3" id="KW-1185">Reference proteome</keyword>
<gene>
    <name evidence="2" type="ORF">FH972_003046</name>
</gene>
<evidence type="ECO:0000313" key="3">
    <source>
        <dbReference type="Proteomes" id="UP000327013"/>
    </source>
</evidence>
<dbReference type="Proteomes" id="UP000327013">
    <property type="component" value="Chromosome 1"/>
</dbReference>
<dbReference type="AlphaFoldDB" id="A0A5N6QGT6"/>
<evidence type="ECO:0000256" key="1">
    <source>
        <dbReference type="SAM" id="Phobius"/>
    </source>
</evidence>
<sequence>MCLHGTRDVNFFLALRKVLAIMYHKFSLLKYFISQLYELLGDGLFCLLLTHKGFMCICCAVLMKVLD</sequence>
<keyword evidence="1" id="KW-0472">Membrane</keyword>
<proteinExistence type="predicted"/>